<feature type="domain" description="UMOD/GP2/OIT3-like D8C" evidence="3">
    <location>
        <begin position="216"/>
        <end position="286"/>
    </location>
</feature>
<feature type="domain" description="UMOD/GP2/OIT3-like D8C" evidence="3">
    <location>
        <begin position="94"/>
        <end position="167"/>
    </location>
</feature>
<evidence type="ECO:0000259" key="3">
    <source>
        <dbReference type="Pfam" id="PF23283"/>
    </source>
</evidence>
<keyword evidence="2" id="KW-1015">Disulfide bond</keyword>
<dbReference type="InterPro" id="IPR057774">
    <property type="entry name" value="D8C_UMOD/GP2/OIT3-like"/>
</dbReference>
<accession>K1PD19</accession>
<dbReference type="PANTHER" id="PTHR36191:SF4">
    <property type="entry name" value="VWFD DOMAIN-CONTAINING PROTEIN"/>
    <property type="match status" value="1"/>
</dbReference>
<dbReference type="PANTHER" id="PTHR36191">
    <property type="entry name" value="ENDO/EXONUCLEASE/PHOSPHATASE DOMAIN-CONTAINING PROTEIN-RELATED"/>
    <property type="match status" value="1"/>
</dbReference>
<evidence type="ECO:0000313" key="4">
    <source>
        <dbReference type="EMBL" id="EKC21727.1"/>
    </source>
</evidence>
<sequence>MANLAGVSDDLDLYGLRDDSYRDVSLLLTICSETFVYDRSWQYLKDHELDPCGLANSTEFFESYARFENCQHDAANRFCDRYIVPQWYRVNDAMLTQCPQLLSCGTIYPVWLNGTLPGSSDGIVDRKACKVGFESCCVRSYDVKIKHCGSFYAYCLAALDSCPERYCFDPCIESNLHTLSDPGTRSMHCEYKQGDGHCDSSLTPGWYKADSPMLTQCPGLLSCGAIYPVWMNGTNPGQGDGVVTRQVCQRGFTGCCTTSYDIKVKNCGSYTAYCLRQLSTCPARYCFGNGRCDNNDKGKDSDKDGNQ</sequence>
<proteinExistence type="predicted"/>
<dbReference type="HOGENOM" id="CLU_906896_0_0_1"/>
<keyword evidence="1" id="KW-0732">Signal</keyword>
<dbReference type="Pfam" id="PF23283">
    <property type="entry name" value="D8C_UMOD"/>
    <property type="match status" value="2"/>
</dbReference>
<evidence type="ECO:0000256" key="2">
    <source>
        <dbReference type="ARBA" id="ARBA00023157"/>
    </source>
</evidence>
<reference evidence="4" key="1">
    <citation type="journal article" date="2012" name="Nature">
        <title>The oyster genome reveals stress adaptation and complexity of shell formation.</title>
        <authorList>
            <person name="Zhang G."/>
            <person name="Fang X."/>
            <person name="Guo X."/>
            <person name="Li L."/>
            <person name="Luo R."/>
            <person name="Xu F."/>
            <person name="Yang P."/>
            <person name="Zhang L."/>
            <person name="Wang X."/>
            <person name="Qi H."/>
            <person name="Xiong Z."/>
            <person name="Que H."/>
            <person name="Xie Y."/>
            <person name="Holland P.W."/>
            <person name="Paps J."/>
            <person name="Zhu Y."/>
            <person name="Wu F."/>
            <person name="Chen Y."/>
            <person name="Wang J."/>
            <person name="Peng C."/>
            <person name="Meng J."/>
            <person name="Yang L."/>
            <person name="Liu J."/>
            <person name="Wen B."/>
            <person name="Zhang N."/>
            <person name="Huang Z."/>
            <person name="Zhu Q."/>
            <person name="Feng Y."/>
            <person name="Mount A."/>
            <person name="Hedgecock D."/>
            <person name="Xu Z."/>
            <person name="Liu Y."/>
            <person name="Domazet-Loso T."/>
            <person name="Du Y."/>
            <person name="Sun X."/>
            <person name="Zhang S."/>
            <person name="Liu B."/>
            <person name="Cheng P."/>
            <person name="Jiang X."/>
            <person name="Li J."/>
            <person name="Fan D."/>
            <person name="Wang W."/>
            <person name="Fu W."/>
            <person name="Wang T."/>
            <person name="Wang B."/>
            <person name="Zhang J."/>
            <person name="Peng Z."/>
            <person name="Li Y."/>
            <person name="Li N."/>
            <person name="Wang J."/>
            <person name="Chen M."/>
            <person name="He Y."/>
            <person name="Tan F."/>
            <person name="Song X."/>
            <person name="Zheng Q."/>
            <person name="Huang R."/>
            <person name="Yang H."/>
            <person name="Du X."/>
            <person name="Chen L."/>
            <person name="Yang M."/>
            <person name="Gaffney P.M."/>
            <person name="Wang S."/>
            <person name="Luo L."/>
            <person name="She Z."/>
            <person name="Ming Y."/>
            <person name="Huang W."/>
            <person name="Zhang S."/>
            <person name="Huang B."/>
            <person name="Zhang Y."/>
            <person name="Qu T."/>
            <person name="Ni P."/>
            <person name="Miao G."/>
            <person name="Wang J."/>
            <person name="Wang Q."/>
            <person name="Steinberg C.E."/>
            <person name="Wang H."/>
            <person name="Li N."/>
            <person name="Qian L."/>
            <person name="Zhang G."/>
            <person name="Li Y."/>
            <person name="Yang H."/>
            <person name="Liu X."/>
            <person name="Wang J."/>
            <person name="Yin Y."/>
            <person name="Wang J."/>
        </authorList>
    </citation>
    <scope>NUCLEOTIDE SEQUENCE [LARGE SCALE GENOMIC DNA]</scope>
    <source>
        <strain evidence="4">05x7-T-G4-1.051#20</strain>
    </source>
</reference>
<protein>
    <submittedName>
        <fullName evidence="4">Uromodulin</fullName>
    </submittedName>
</protein>
<dbReference type="InParanoid" id="K1PD19"/>
<dbReference type="EMBL" id="JH815818">
    <property type="protein sequence ID" value="EKC21727.1"/>
    <property type="molecule type" value="Genomic_DNA"/>
</dbReference>
<name>K1PD19_MAGGI</name>
<dbReference type="AlphaFoldDB" id="K1PD19"/>
<organism evidence="4">
    <name type="scientific">Magallana gigas</name>
    <name type="common">Pacific oyster</name>
    <name type="synonym">Crassostrea gigas</name>
    <dbReference type="NCBI Taxonomy" id="29159"/>
    <lineage>
        <taxon>Eukaryota</taxon>
        <taxon>Metazoa</taxon>
        <taxon>Spiralia</taxon>
        <taxon>Lophotrochozoa</taxon>
        <taxon>Mollusca</taxon>
        <taxon>Bivalvia</taxon>
        <taxon>Autobranchia</taxon>
        <taxon>Pteriomorphia</taxon>
        <taxon>Ostreida</taxon>
        <taxon>Ostreoidea</taxon>
        <taxon>Ostreidae</taxon>
        <taxon>Magallana</taxon>
    </lineage>
</organism>
<evidence type="ECO:0000256" key="1">
    <source>
        <dbReference type="ARBA" id="ARBA00022729"/>
    </source>
</evidence>
<gene>
    <name evidence="4" type="ORF">CGI_10003431</name>
</gene>